<name>A0A2P7B4M3_9HYPH</name>
<comment type="caution">
    <text evidence="2">The sequence shown here is derived from an EMBL/GenBank/DDBJ whole genome shotgun (WGS) entry which is preliminary data.</text>
</comment>
<dbReference type="OrthoDB" id="7997654at2"/>
<reference evidence="3" key="1">
    <citation type="submission" date="2017-11" db="EMBL/GenBank/DDBJ databases">
        <authorList>
            <person name="Kuznetsova I."/>
            <person name="Sazanova A."/>
            <person name="Chirak E."/>
            <person name="Safronova V."/>
            <person name="Willems A."/>
        </authorList>
    </citation>
    <scope>NUCLEOTIDE SEQUENCE [LARGE SCALE GENOMIC DNA]</scope>
    <source>
        <strain evidence="3">CCBAU 03422</strain>
    </source>
</reference>
<protein>
    <submittedName>
        <fullName evidence="2">Amino acid transporter</fullName>
    </submittedName>
</protein>
<dbReference type="EMBL" id="PGGM01000013">
    <property type="protein sequence ID" value="PSH61412.1"/>
    <property type="molecule type" value="Genomic_DNA"/>
</dbReference>
<organism evidence="2 3">
    <name type="scientific">Phyllobacterium sophorae</name>
    <dbReference type="NCBI Taxonomy" id="1520277"/>
    <lineage>
        <taxon>Bacteria</taxon>
        <taxon>Pseudomonadati</taxon>
        <taxon>Pseudomonadota</taxon>
        <taxon>Alphaproteobacteria</taxon>
        <taxon>Hyphomicrobiales</taxon>
        <taxon>Phyllobacteriaceae</taxon>
        <taxon>Phyllobacterium</taxon>
    </lineage>
</organism>
<dbReference type="Proteomes" id="UP000241764">
    <property type="component" value="Unassembled WGS sequence"/>
</dbReference>
<sequence>MFTTVHNERTKLTAAWFNGASVALYAVGGLAPMASSIYNSGGPNLLIAGGTVICILAATALHLFARRILKGLKP</sequence>
<evidence type="ECO:0000313" key="2">
    <source>
        <dbReference type="EMBL" id="PSH61412.1"/>
    </source>
</evidence>
<dbReference type="AlphaFoldDB" id="A0A2P7B4M3"/>
<keyword evidence="1" id="KW-1133">Transmembrane helix</keyword>
<evidence type="ECO:0000313" key="3">
    <source>
        <dbReference type="Proteomes" id="UP000241764"/>
    </source>
</evidence>
<keyword evidence="3" id="KW-1185">Reference proteome</keyword>
<feature type="transmembrane region" description="Helical" evidence="1">
    <location>
        <begin position="45"/>
        <end position="65"/>
    </location>
</feature>
<evidence type="ECO:0000256" key="1">
    <source>
        <dbReference type="SAM" id="Phobius"/>
    </source>
</evidence>
<gene>
    <name evidence="2" type="ORF">CU103_23470</name>
</gene>
<keyword evidence="1" id="KW-0472">Membrane</keyword>
<feature type="transmembrane region" description="Helical" evidence="1">
    <location>
        <begin position="12"/>
        <end position="33"/>
    </location>
</feature>
<proteinExistence type="predicted"/>
<keyword evidence="1" id="KW-0812">Transmembrane</keyword>
<accession>A0A2P7B4M3</accession>